<comment type="subcellular location">
    <subcellularLocation>
        <location evidence="1">Nucleus</location>
    </subcellularLocation>
</comment>
<dbReference type="Gene3D" id="2.30.30.490">
    <property type="match status" value="1"/>
</dbReference>
<dbReference type="InterPro" id="IPR001487">
    <property type="entry name" value="Bromodomain"/>
</dbReference>
<feature type="region of interest" description="Disordered" evidence="9">
    <location>
        <begin position="109"/>
        <end position="206"/>
    </location>
</feature>
<feature type="compositionally biased region" description="Acidic residues" evidence="9">
    <location>
        <begin position="183"/>
        <end position="195"/>
    </location>
</feature>
<dbReference type="GO" id="GO:0003682">
    <property type="term" value="F:chromatin binding"/>
    <property type="evidence" value="ECO:0007669"/>
    <property type="project" value="InterPro"/>
</dbReference>
<dbReference type="PRINTS" id="PR00503">
    <property type="entry name" value="BROMODOMAIN"/>
</dbReference>
<keyword evidence="7" id="KW-0539">Nucleus</keyword>
<dbReference type="CDD" id="cd04369">
    <property type="entry name" value="Bromodomain"/>
    <property type="match status" value="1"/>
</dbReference>
<dbReference type="GO" id="GO:0006338">
    <property type="term" value="P:chromatin remodeling"/>
    <property type="evidence" value="ECO:0007669"/>
    <property type="project" value="InterPro"/>
</dbReference>
<keyword evidence="3" id="KW-0156">Chromatin regulator</keyword>
<comment type="caution">
    <text evidence="12">The sequence shown here is derived from an EMBL/GenBank/DDBJ whole genome shotgun (WGS) entry which is preliminary data.</text>
</comment>
<dbReference type="InterPro" id="IPR001025">
    <property type="entry name" value="BAH_dom"/>
</dbReference>
<feature type="compositionally biased region" description="Pro residues" evidence="9">
    <location>
        <begin position="164"/>
        <end position="176"/>
    </location>
</feature>
<proteinExistence type="predicted"/>
<dbReference type="Proteomes" id="UP001218188">
    <property type="component" value="Unassembled WGS sequence"/>
</dbReference>
<dbReference type="GO" id="GO:0006368">
    <property type="term" value="P:transcription elongation by RNA polymerase II"/>
    <property type="evidence" value="ECO:0007669"/>
    <property type="project" value="TreeGrafter"/>
</dbReference>
<keyword evidence="2" id="KW-0677">Repeat</keyword>
<evidence type="ECO:0000313" key="13">
    <source>
        <dbReference type="Proteomes" id="UP001218188"/>
    </source>
</evidence>
<protein>
    <submittedName>
        <fullName evidence="12">Uncharacterized protein</fullName>
    </submittedName>
</protein>
<feature type="compositionally biased region" description="Pro residues" evidence="9">
    <location>
        <begin position="116"/>
        <end position="138"/>
    </location>
</feature>
<dbReference type="SUPFAM" id="SSF47370">
    <property type="entry name" value="Bromodomain"/>
    <property type="match status" value="1"/>
</dbReference>
<dbReference type="PANTHER" id="PTHR16062">
    <property type="entry name" value="SWI/SNF-RELATED"/>
    <property type="match status" value="1"/>
</dbReference>
<evidence type="ECO:0000256" key="5">
    <source>
        <dbReference type="ARBA" id="ARBA00023117"/>
    </source>
</evidence>
<feature type="compositionally biased region" description="Low complexity" evidence="9">
    <location>
        <begin position="139"/>
        <end position="151"/>
    </location>
</feature>
<evidence type="ECO:0000256" key="8">
    <source>
        <dbReference type="PROSITE-ProRule" id="PRU00035"/>
    </source>
</evidence>
<gene>
    <name evidence="12" type="ORF">C8F04DRAFT_307708</name>
</gene>
<accession>A0AAD6WQS1</accession>
<evidence type="ECO:0000256" key="9">
    <source>
        <dbReference type="SAM" id="MobiDB-lite"/>
    </source>
</evidence>
<dbReference type="EMBL" id="JARJCM010000270">
    <property type="protein sequence ID" value="KAJ7020226.1"/>
    <property type="molecule type" value="Genomic_DNA"/>
</dbReference>
<dbReference type="GO" id="GO:0016586">
    <property type="term" value="C:RSC-type complex"/>
    <property type="evidence" value="ECO:0007669"/>
    <property type="project" value="InterPro"/>
</dbReference>
<feature type="domain" description="BAH" evidence="11">
    <location>
        <begin position="387"/>
        <end position="527"/>
    </location>
</feature>
<dbReference type="Gene3D" id="1.20.920.10">
    <property type="entry name" value="Bromodomain-like"/>
    <property type="match status" value="1"/>
</dbReference>
<dbReference type="Pfam" id="PF00439">
    <property type="entry name" value="Bromodomain"/>
    <property type="match status" value="1"/>
</dbReference>
<name>A0AAD6WQS1_9AGAR</name>
<evidence type="ECO:0000256" key="3">
    <source>
        <dbReference type="ARBA" id="ARBA00022853"/>
    </source>
</evidence>
<dbReference type="InterPro" id="IPR036427">
    <property type="entry name" value="Bromodomain-like_sf"/>
</dbReference>
<dbReference type="PROSITE" id="PS51038">
    <property type="entry name" value="BAH"/>
    <property type="match status" value="1"/>
</dbReference>
<dbReference type="InterPro" id="IPR037382">
    <property type="entry name" value="Rsc/polybromo"/>
</dbReference>
<evidence type="ECO:0000256" key="6">
    <source>
        <dbReference type="ARBA" id="ARBA00023163"/>
    </source>
</evidence>
<keyword evidence="4" id="KW-0805">Transcription regulation</keyword>
<evidence type="ECO:0000256" key="1">
    <source>
        <dbReference type="ARBA" id="ARBA00004123"/>
    </source>
</evidence>
<organism evidence="12 13">
    <name type="scientific">Mycena alexandri</name>
    <dbReference type="NCBI Taxonomy" id="1745969"/>
    <lineage>
        <taxon>Eukaryota</taxon>
        <taxon>Fungi</taxon>
        <taxon>Dikarya</taxon>
        <taxon>Basidiomycota</taxon>
        <taxon>Agaricomycotina</taxon>
        <taxon>Agaricomycetes</taxon>
        <taxon>Agaricomycetidae</taxon>
        <taxon>Agaricales</taxon>
        <taxon>Marasmiineae</taxon>
        <taxon>Mycenaceae</taxon>
        <taxon>Mycena</taxon>
    </lineage>
</organism>
<dbReference type="PROSITE" id="PS50014">
    <property type="entry name" value="BROMODOMAIN_2"/>
    <property type="match status" value="1"/>
</dbReference>
<dbReference type="PANTHER" id="PTHR16062:SF13">
    <property type="entry name" value="CHROMATIN STRUCTURE-REMODELING COMPLEX SUBUNIT RSC4"/>
    <property type="match status" value="1"/>
</dbReference>
<evidence type="ECO:0000313" key="12">
    <source>
        <dbReference type="EMBL" id="KAJ7020226.1"/>
    </source>
</evidence>
<keyword evidence="5 8" id="KW-0103">Bromodomain</keyword>
<feature type="compositionally biased region" description="Polar residues" evidence="9">
    <location>
        <begin position="679"/>
        <end position="691"/>
    </location>
</feature>
<feature type="region of interest" description="Disordered" evidence="9">
    <location>
        <begin position="642"/>
        <end position="711"/>
    </location>
</feature>
<evidence type="ECO:0000256" key="2">
    <source>
        <dbReference type="ARBA" id="ARBA00022737"/>
    </source>
</evidence>
<evidence type="ECO:0000259" key="11">
    <source>
        <dbReference type="PROSITE" id="PS51038"/>
    </source>
</evidence>
<dbReference type="InterPro" id="IPR043151">
    <property type="entry name" value="BAH_sf"/>
</dbReference>
<evidence type="ECO:0000256" key="7">
    <source>
        <dbReference type="ARBA" id="ARBA00023242"/>
    </source>
</evidence>
<feature type="domain" description="Bromo" evidence="10">
    <location>
        <begin position="27"/>
        <end position="97"/>
    </location>
</feature>
<evidence type="ECO:0000256" key="4">
    <source>
        <dbReference type="ARBA" id="ARBA00023015"/>
    </source>
</evidence>
<evidence type="ECO:0000259" key="10">
    <source>
        <dbReference type="PROSITE" id="PS50014"/>
    </source>
</evidence>
<sequence length="798" mass="87116">MGVTAAQKKSIEEVLHALTSATGRPPRKRELAGMFLELVDRDDWPEYYEVIPEPRCLNNIQTMLEKNRYKDALDAYTDLSLVFLNALFYNEPDSQIAKDAQTLKNILESEWKSRPLPTPRDSPPPMAPKVQKPAPPKAKPALPAAAAKAIAPAPPAPTASTSTMPPPVAPVEPPAPAEHSDSESEFSSDDDDLDDPHENPLGVQDLDIVRQLERGLPRYAPLVGPEGGWMADVKHERHLEIVQAIKAYRDEDNVKLSTALDGVPEDKLAISWRLLESRSRSKTYYPSSRPFDCDLARLFESGRRHYLSLVGGIPSLAGEGWTRVVALQVRCVYSPPRHHITHENVAHRTRTHTPDAPGLPLMQPLVLAPPLRAPGPHVVESLAYKGLVLRARDYVHVVSGAEPESPTMGLGVGRPLVGRVVGCWRQEGEGAEGGEGEGGVSVRWYLHSNEIGHLMPETRRGEIEGEVVQTDKITHHLLPDIIERVAVQHPSVARRGRPRASAWFPSWPVYVCGCRYDAVRASVRRIPRAEWFADHPESSASADDLELFERPVSFGMPKEKPKAPPPRVGVGVGADRSVVGAGGQAVSAVEELGVETARHFERDPSTGAVLWFPGPPMHNVARVPPPRHRLEYLAFLARKYRPDLEPTPTPTAKEPSGAAGQIQKIKQNGNGDGEEKTKQNGNGEENITRNGNGNGHAADDSMGSDDTHARGLSMEVDPSISAGHGLEVIDADAGERPAGADVNMDMDGTELEPPAAKRRKVEIEVEERYISASERIRDVLARSGSVSVVPVPVPEVVN</sequence>
<keyword evidence="13" id="KW-1185">Reference proteome</keyword>
<dbReference type="SMART" id="SM00297">
    <property type="entry name" value="BROMO"/>
    <property type="match status" value="1"/>
</dbReference>
<reference evidence="12" key="1">
    <citation type="submission" date="2023-03" db="EMBL/GenBank/DDBJ databases">
        <title>Massive genome expansion in bonnet fungi (Mycena s.s.) driven by repeated elements and novel gene families across ecological guilds.</title>
        <authorList>
            <consortium name="Lawrence Berkeley National Laboratory"/>
            <person name="Harder C.B."/>
            <person name="Miyauchi S."/>
            <person name="Viragh M."/>
            <person name="Kuo A."/>
            <person name="Thoen E."/>
            <person name="Andreopoulos B."/>
            <person name="Lu D."/>
            <person name="Skrede I."/>
            <person name="Drula E."/>
            <person name="Henrissat B."/>
            <person name="Morin E."/>
            <person name="Kohler A."/>
            <person name="Barry K."/>
            <person name="LaButti K."/>
            <person name="Morin E."/>
            <person name="Salamov A."/>
            <person name="Lipzen A."/>
            <person name="Mereny Z."/>
            <person name="Hegedus B."/>
            <person name="Baldrian P."/>
            <person name="Stursova M."/>
            <person name="Weitz H."/>
            <person name="Taylor A."/>
            <person name="Grigoriev I.V."/>
            <person name="Nagy L.G."/>
            <person name="Martin F."/>
            <person name="Kauserud H."/>
        </authorList>
    </citation>
    <scope>NUCLEOTIDE SEQUENCE</scope>
    <source>
        <strain evidence="12">CBHHK200</strain>
    </source>
</reference>
<dbReference type="AlphaFoldDB" id="A0AAD6WQS1"/>
<keyword evidence="6" id="KW-0804">Transcription</keyword>